<proteinExistence type="predicted"/>
<reference evidence="2" key="1">
    <citation type="submission" date="2023-03" db="EMBL/GenBank/DDBJ databases">
        <authorList>
            <person name="Pearce D."/>
        </authorList>
    </citation>
    <scope>NUCLEOTIDE SEQUENCE</scope>
    <source>
        <strain evidence="2">Mc</strain>
    </source>
</reference>
<gene>
    <name evidence="2" type="ORF">MCNOR_0344</name>
</gene>
<feature type="transmembrane region" description="Helical" evidence="1">
    <location>
        <begin position="350"/>
        <end position="366"/>
    </location>
</feature>
<dbReference type="EMBL" id="OX458332">
    <property type="protein sequence ID" value="CAI8734480.1"/>
    <property type="molecule type" value="Genomic_DNA"/>
</dbReference>
<feature type="transmembrane region" description="Helical" evidence="1">
    <location>
        <begin position="20"/>
        <end position="40"/>
    </location>
</feature>
<keyword evidence="1" id="KW-0472">Membrane</keyword>
<feature type="transmembrane region" description="Helical" evidence="1">
    <location>
        <begin position="322"/>
        <end position="344"/>
    </location>
</feature>
<feature type="transmembrane region" description="Helical" evidence="1">
    <location>
        <begin position="281"/>
        <end position="310"/>
    </location>
</feature>
<keyword evidence="1" id="KW-0812">Transmembrane</keyword>
<protein>
    <submittedName>
        <fullName evidence="2">Membrane protein</fullName>
    </submittedName>
</protein>
<name>A0AA35XSM7_METCP</name>
<feature type="transmembrane region" description="Helical" evidence="1">
    <location>
        <begin position="182"/>
        <end position="201"/>
    </location>
</feature>
<keyword evidence="1" id="KW-1133">Transmembrane helix</keyword>
<dbReference type="Proteomes" id="UP001158598">
    <property type="component" value="Chromosome"/>
</dbReference>
<evidence type="ECO:0000313" key="3">
    <source>
        <dbReference type="Proteomes" id="UP001158598"/>
    </source>
</evidence>
<evidence type="ECO:0000313" key="2">
    <source>
        <dbReference type="EMBL" id="CAI8734480.1"/>
    </source>
</evidence>
<feature type="transmembrane region" description="Helical" evidence="1">
    <location>
        <begin position="88"/>
        <end position="106"/>
    </location>
</feature>
<feature type="transmembrane region" description="Helical" evidence="1">
    <location>
        <begin position="213"/>
        <end position="232"/>
    </location>
</feature>
<dbReference type="AlphaFoldDB" id="A0AA35XSM7"/>
<sequence>MPAMSCPPYLIPRHESGARLAAAALMTGFFAISLTVGDVINKDGVLYLDAAAAFLNQGVKAAVAVYGWPGYSLLIAAVSRLTGWPLETSAHALGAFCFLVIADCFVRLHFVLRGAGETPSGWTPVLLILAFPALGDRLNIVRDWGFLAASLWGLLHLVQFRFEPRGKLGHALLWQAGMAGAFVFRIEALVLILSVPLYFLVEPLPWRARAHNFLLPISGIVPVLILGAALLASGRLAPGKLWEITAYGYHDPTLIWKFFSLHADRLAAALPNDYGAEYAKLILGTGLVATLLWLIGANLGPVLLAIFAYAVHRFGGRLPPRFGLILWAAAMASGTLLVFLAVQLVPDKRYALLPSALLLLAGTVYLERIAAGTGSPWARRLALGLVAVLCIKSAVVTPDYRLYLRDVGGWVRENIPAGASLVTNDPRIDYYAGRPMNQEQTRRLMPLDRLADWLTQPDLPDYLALRLTSPRDLKKAEKALNREALKTFSPSPREHVLIYRLNDGSSRSR</sequence>
<evidence type="ECO:0000256" key="1">
    <source>
        <dbReference type="SAM" id="Phobius"/>
    </source>
</evidence>
<accession>A0AA35XSM7</accession>
<organism evidence="2 3">
    <name type="scientific">Methylococcus capsulatus</name>
    <dbReference type="NCBI Taxonomy" id="414"/>
    <lineage>
        <taxon>Bacteria</taxon>
        <taxon>Pseudomonadati</taxon>
        <taxon>Pseudomonadota</taxon>
        <taxon>Gammaproteobacteria</taxon>
        <taxon>Methylococcales</taxon>
        <taxon>Methylococcaceae</taxon>
        <taxon>Methylococcus</taxon>
    </lineage>
</organism>